<accession>A0A0L7B5Z0</accession>
<dbReference type="Gene3D" id="3.40.190.10">
    <property type="entry name" value="Periplasmic binding protein-like II"/>
    <property type="match status" value="2"/>
</dbReference>
<protein>
    <submittedName>
        <fullName evidence="2">Cytochrome C oxidase subunit IV</fullName>
    </submittedName>
</protein>
<gene>
    <name evidence="2" type="ORF">BBM1128_00725</name>
</gene>
<dbReference type="PATRIC" id="fig|1365965.3.peg.142"/>
<dbReference type="Pfam" id="PF13416">
    <property type="entry name" value="SBP_bac_8"/>
    <property type="match status" value="1"/>
</dbReference>
<evidence type="ECO:0000256" key="1">
    <source>
        <dbReference type="SAM" id="SignalP"/>
    </source>
</evidence>
<dbReference type="PROSITE" id="PS51257">
    <property type="entry name" value="PROKAR_LIPOPROTEIN"/>
    <property type="match status" value="1"/>
</dbReference>
<feature type="chain" id="PRO_5038565871" evidence="1">
    <location>
        <begin position="25"/>
        <end position="440"/>
    </location>
</feature>
<dbReference type="SUPFAM" id="SSF53850">
    <property type="entry name" value="Periplasmic binding protein-like II"/>
    <property type="match status" value="1"/>
</dbReference>
<sequence>MKKNALMTVLSATAAATMIVGMLAGCGGKTSATKDADGATVIKFGINVANPAKQEPATNAIVEAFNKENKGKYKVQFEAADTESHNKNMKLEASDGTLPQVFWVEGSQVTGFNESGVLLDLKDFLKQNPNVKKALNGSEKAFQDDSGVQYGLPYQSNVQGIFYNKELFDKAGVEYPNDDTTYDEFIQMVDKLKASGVTPLAIGSKNSSFAMWEFNLWLARYGWSDSVQDILNGKQKFNNPELVKAFSKIQGLSKAGAFPENMSTIEYFDAKQQFDTGKAAMFGSGQWDCAEFDKNLGDKIGFWWGPTFKDSKADQKLDMKVPSAPIAVSASVSDNEDIKNATYAFLKFYYSKDAAELSYENSMFPATSYVGLTPDSKQYSMSAMADALSNGYESPVAAPDLTVPSAVQQSLYDGLFGVMQGTYTPQQALTKMDEALANSK</sequence>
<dbReference type="EMBL" id="AVQD01000003">
    <property type="protein sequence ID" value="KOA42882.1"/>
    <property type="molecule type" value="Genomic_DNA"/>
</dbReference>
<keyword evidence="1" id="KW-0732">Signal</keyword>
<dbReference type="InterPro" id="IPR006059">
    <property type="entry name" value="SBP"/>
</dbReference>
<dbReference type="RefSeq" id="WP_052789038.1">
    <property type="nucleotide sequence ID" value="NZ_AVQD01000003.1"/>
</dbReference>
<evidence type="ECO:0000313" key="2">
    <source>
        <dbReference type="EMBL" id="KOA42882.1"/>
    </source>
</evidence>
<evidence type="ECO:0000313" key="3">
    <source>
        <dbReference type="Proteomes" id="UP000037193"/>
    </source>
</evidence>
<name>A0A0L7B5Z0_BIFBR</name>
<dbReference type="AlphaFoldDB" id="A0A0L7B5Z0"/>
<dbReference type="PANTHER" id="PTHR43649:SF12">
    <property type="entry name" value="DIACETYLCHITOBIOSE BINDING PROTEIN DASA"/>
    <property type="match status" value="1"/>
</dbReference>
<feature type="signal peptide" evidence="1">
    <location>
        <begin position="1"/>
        <end position="24"/>
    </location>
</feature>
<dbReference type="PANTHER" id="PTHR43649">
    <property type="entry name" value="ARABINOSE-BINDING PROTEIN-RELATED"/>
    <property type="match status" value="1"/>
</dbReference>
<reference evidence="2 3" key="1">
    <citation type="journal article" date="2015" name="Int J Genomics">
        <title>Comparative Genomics Revealed Genetic Diversity and Species/Strain-Level Differences in Carbohydrate Metabolism of Three Probiotic Bifidobacterial Species.</title>
        <authorList>
            <person name="Odamaki T."/>
            <person name="Horigome A."/>
            <person name="Sugahara H."/>
            <person name="Hashikura N."/>
            <person name="Minami J."/>
            <person name="Xiao J.Z."/>
            <person name="Abe F."/>
        </authorList>
    </citation>
    <scope>NUCLEOTIDE SEQUENCE [LARGE SCALE GENOMIC DNA]</scope>
    <source>
        <strain evidence="2 3">MCC 1128</strain>
    </source>
</reference>
<dbReference type="InterPro" id="IPR050490">
    <property type="entry name" value="Bact_solute-bd_prot1"/>
</dbReference>
<dbReference type="Proteomes" id="UP000037193">
    <property type="component" value="Unassembled WGS sequence"/>
</dbReference>
<organism evidence="2 3">
    <name type="scientific">Bifidobacterium breve MCC 1128</name>
    <dbReference type="NCBI Taxonomy" id="1365965"/>
    <lineage>
        <taxon>Bacteria</taxon>
        <taxon>Bacillati</taxon>
        <taxon>Actinomycetota</taxon>
        <taxon>Actinomycetes</taxon>
        <taxon>Bifidobacteriales</taxon>
        <taxon>Bifidobacteriaceae</taxon>
        <taxon>Bifidobacterium</taxon>
    </lineage>
</organism>
<proteinExistence type="predicted"/>
<comment type="caution">
    <text evidence="2">The sequence shown here is derived from an EMBL/GenBank/DDBJ whole genome shotgun (WGS) entry which is preliminary data.</text>
</comment>